<evidence type="ECO:0000256" key="2">
    <source>
        <dbReference type="ARBA" id="ARBA00022475"/>
    </source>
</evidence>
<evidence type="ECO:0008006" key="10">
    <source>
        <dbReference type="Google" id="ProtNLM"/>
    </source>
</evidence>
<keyword evidence="9" id="KW-1185">Reference proteome</keyword>
<evidence type="ECO:0000256" key="1">
    <source>
        <dbReference type="ARBA" id="ARBA00004651"/>
    </source>
</evidence>
<keyword evidence="3 7" id="KW-0812">Transmembrane</keyword>
<feature type="transmembrane region" description="Helical" evidence="7">
    <location>
        <begin position="122"/>
        <end position="143"/>
    </location>
</feature>
<feature type="coiled-coil region" evidence="6">
    <location>
        <begin position="231"/>
        <end position="258"/>
    </location>
</feature>
<evidence type="ECO:0000313" key="8">
    <source>
        <dbReference type="EMBL" id="PLT31920.1"/>
    </source>
</evidence>
<dbReference type="PANTHER" id="PTHR30509:SF27">
    <property type="entry name" value="UPF0421 PROTEIN YGAE"/>
    <property type="match status" value="1"/>
</dbReference>
<feature type="transmembrane region" description="Helical" evidence="7">
    <location>
        <begin position="60"/>
        <end position="87"/>
    </location>
</feature>
<name>A0A2N5MC37_9BACI</name>
<protein>
    <recommendedName>
        <fullName evidence="10">Aromatic acid exporter family protein</fullName>
    </recommendedName>
</protein>
<keyword evidence="2" id="KW-1003">Cell membrane</keyword>
<dbReference type="InterPro" id="IPR010343">
    <property type="entry name" value="ArAE_1"/>
</dbReference>
<evidence type="ECO:0000256" key="6">
    <source>
        <dbReference type="SAM" id="Coils"/>
    </source>
</evidence>
<proteinExistence type="predicted"/>
<dbReference type="Pfam" id="PF06081">
    <property type="entry name" value="ArAE_1"/>
    <property type="match status" value="1"/>
</dbReference>
<evidence type="ECO:0000256" key="7">
    <source>
        <dbReference type="SAM" id="Phobius"/>
    </source>
</evidence>
<comment type="caution">
    <text evidence="8">The sequence shown here is derived from an EMBL/GenBank/DDBJ whole genome shotgun (WGS) entry which is preliminary data.</text>
</comment>
<dbReference type="Proteomes" id="UP000234748">
    <property type="component" value="Unassembled WGS sequence"/>
</dbReference>
<reference evidence="8 9" key="1">
    <citation type="submission" date="2017-11" db="EMBL/GenBank/DDBJ databases">
        <title>Comparitive Functional Genomics of Dry Heat Resistant strains isolated from the Viking Spacecraft.</title>
        <authorList>
            <person name="Seuylemezian A."/>
            <person name="Cooper K."/>
            <person name="Vaishampayan P."/>
        </authorList>
    </citation>
    <scope>NUCLEOTIDE SEQUENCE [LARGE SCALE GENOMIC DNA]</scope>
    <source>
        <strain evidence="8 9">V1-29</strain>
    </source>
</reference>
<feature type="transmembrane region" description="Helical" evidence="7">
    <location>
        <begin position="7"/>
        <end position="24"/>
    </location>
</feature>
<keyword evidence="5 7" id="KW-0472">Membrane</keyword>
<dbReference type="EMBL" id="PGUY01000001">
    <property type="protein sequence ID" value="PLT31920.1"/>
    <property type="molecule type" value="Genomic_DNA"/>
</dbReference>
<dbReference type="PANTHER" id="PTHR30509">
    <property type="entry name" value="P-HYDROXYBENZOIC ACID EFFLUX PUMP SUBUNIT-RELATED"/>
    <property type="match status" value="1"/>
</dbReference>
<organism evidence="8 9">
    <name type="scientific">Peribacillus deserti</name>
    <dbReference type="NCBI Taxonomy" id="673318"/>
    <lineage>
        <taxon>Bacteria</taxon>
        <taxon>Bacillati</taxon>
        <taxon>Bacillota</taxon>
        <taxon>Bacilli</taxon>
        <taxon>Bacillales</taxon>
        <taxon>Bacillaceae</taxon>
        <taxon>Peribacillus</taxon>
    </lineage>
</organism>
<dbReference type="AlphaFoldDB" id="A0A2N5MC37"/>
<gene>
    <name evidence="8" type="ORF">CUU66_00060</name>
</gene>
<sequence>MKLGARILKTGIAIILAIYVTQFFNMPSPVFAAIAAIFAIQPTIYRSYITILEQVQANLVGAFAAVAFVLLFGNDPFIIGLAAVIVISINLKLNMKNSISIALVTLIAIMESQGGSFLEFALLRFLTILIGILSAFIVNLIFLPPKYETKVFTRISSLTEDMFQWIRINTRHASDHGQLKNEIIHFKEDIIKLEQLYIMYKEERNYLKRERLAKSRKLVVYRQMISTVKRALDTLKRLHRYENELQQMSEDFQQKIQEQMDLLTYQHQQVLLKYTGKIKSHNITIEESENKQELVNLLLKVPNEPKGEEPGILYHMIPLVASIIEYEEDIKHLDMLITSFYSYHSETNEVVIADKDE</sequence>
<evidence type="ECO:0000256" key="5">
    <source>
        <dbReference type="ARBA" id="ARBA00023136"/>
    </source>
</evidence>
<feature type="transmembrane region" description="Helical" evidence="7">
    <location>
        <begin position="30"/>
        <end position="48"/>
    </location>
</feature>
<comment type="subcellular location">
    <subcellularLocation>
        <location evidence="1">Cell membrane</location>
        <topology evidence="1">Multi-pass membrane protein</topology>
    </subcellularLocation>
</comment>
<evidence type="ECO:0000256" key="4">
    <source>
        <dbReference type="ARBA" id="ARBA00022989"/>
    </source>
</evidence>
<evidence type="ECO:0000256" key="3">
    <source>
        <dbReference type="ARBA" id="ARBA00022692"/>
    </source>
</evidence>
<evidence type="ECO:0000313" key="9">
    <source>
        <dbReference type="Proteomes" id="UP000234748"/>
    </source>
</evidence>
<dbReference type="GO" id="GO:0005886">
    <property type="term" value="C:plasma membrane"/>
    <property type="evidence" value="ECO:0007669"/>
    <property type="project" value="UniProtKB-SubCell"/>
</dbReference>
<keyword evidence="4 7" id="KW-1133">Transmembrane helix</keyword>
<keyword evidence="6" id="KW-0175">Coiled coil</keyword>
<accession>A0A2N5MC37</accession>
<dbReference type="RefSeq" id="WP_101639701.1">
    <property type="nucleotide sequence ID" value="NZ_PGUY01000001.1"/>
</dbReference>
<dbReference type="OrthoDB" id="1653617at2"/>